<dbReference type="InterPro" id="IPR007278">
    <property type="entry name" value="DUF397"/>
</dbReference>
<dbReference type="AlphaFoldDB" id="A0A2X0IM50"/>
<evidence type="ECO:0000313" key="2">
    <source>
        <dbReference type="EMBL" id="RAG84391.1"/>
    </source>
</evidence>
<feature type="domain" description="DUF397" evidence="1">
    <location>
        <begin position="13"/>
        <end position="62"/>
    </location>
</feature>
<evidence type="ECO:0000313" key="3">
    <source>
        <dbReference type="Proteomes" id="UP000248889"/>
    </source>
</evidence>
<name>A0A2X0IM50_9ACTN</name>
<dbReference type="OrthoDB" id="4562195at2"/>
<protein>
    <submittedName>
        <fullName evidence="2">DUF397 domain-containing protein</fullName>
    </submittedName>
</protein>
<dbReference type="Proteomes" id="UP000248889">
    <property type="component" value="Unassembled WGS sequence"/>
</dbReference>
<proteinExistence type="predicted"/>
<evidence type="ECO:0000259" key="1">
    <source>
        <dbReference type="Pfam" id="PF04149"/>
    </source>
</evidence>
<accession>A0A2X0IM50</accession>
<comment type="caution">
    <text evidence="2">The sequence shown here is derived from an EMBL/GenBank/DDBJ whole genome shotgun (WGS) entry which is preliminary data.</text>
</comment>
<reference evidence="2 3" key="1">
    <citation type="submission" date="2018-06" db="EMBL/GenBank/DDBJ databases">
        <title>Streptacidiphilus pinicola sp. nov., isolated from pine grove soil.</title>
        <authorList>
            <person name="Roh S.G."/>
            <person name="Park S."/>
            <person name="Kim M.-K."/>
            <person name="Yun B.-R."/>
            <person name="Park J."/>
            <person name="Kim M.J."/>
            <person name="Kim Y.S."/>
            <person name="Kim S.B."/>
        </authorList>
    </citation>
    <scope>NUCLEOTIDE SEQUENCE [LARGE SCALE GENOMIC DNA]</scope>
    <source>
        <strain evidence="2 3">MMS16-CNU450</strain>
    </source>
</reference>
<dbReference type="Pfam" id="PF04149">
    <property type="entry name" value="DUF397"/>
    <property type="match status" value="1"/>
</dbReference>
<keyword evidence="3" id="KW-1185">Reference proteome</keyword>
<sequence>MITEDHRDGAALDWRKSSYSGANACVEVARPDGAVFVRDSKDLAGPSLAFTREAWQSFLAEVGTGSLDQA</sequence>
<dbReference type="RefSeq" id="WP_111501890.1">
    <property type="nucleotide sequence ID" value="NZ_QKYN01000066.1"/>
</dbReference>
<gene>
    <name evidence="2" type="ORF">DN069_17165</name>
</gene>
<organism evidence="2 3">
    <name type="scientific">Streptacidiphilus pinicola</name>
    <dbReference type="NCBI Taxonomy" id="2219663"/>
    <lineage>
        <taxon>Bacteria</taxon>
        <taxon>Bacillati</taxon>
        <taxon>Actinomycetota</taxon>
        <taxon>Actinomycetes</taxon>
        <taxon>Kitasatosporales</taxon>
        <taxon>Streptomycetaceae</taxon>
        <taxon>Streptacidiphilus</taxon>
    </lineage>
</organism>
<dbReference type="EMBL" id="QKYN01000066">
    <property type="protein sequence ID" value="RAG84391.1"/>
    <property type="molecule type" value="Genomic_DNA"/>
</dbReference>